<gene>
    <name evidence="3" type="ORF">GGR23_001629</name>
</gene>
<dbReference type="Pfam" id="PF02622">
    <property type="entry name" value="DUF179"/>
    <property type="match status" value="1"/>
</dbReference>
<dbReference type="EMBL" id="JACIEZ010000002">
    <property type="protein sequence ID" value="MBB4064452.1"/>
    <property type="molecule type" value="Genomic_DNA"/>
</dbReference>
<accession>A0A7W6J481</accession>
<dbReference type="PANTHER" id="PTHR30327">
    <property type="entry name" value="UNCHARACTERIZED PROTEIN YQGE"/>
    <property type="match status" value="1"/>
</dbReference>
<reference evidence="3 4" key="1">
    <citation type="submission" date="2020-08" db="EMBL/GenBank/DDBJ databases">
        <title>Genomic Encyclopedia of Type Strains, Phase IV (KMG-IV): sequencing the most valuable type-strain genomes for metagenomic binning, comparative biology and taxonomic classification.</title>
        <authorList>
            <person name="Goeker M."/>
        </authorList>
    </citation>
    <scope>NUCLEOTIDE SEQUENCE [LARGE SCALE GENOMIC DNA]</scope>
    <source>
        <strain evidence="3 4">DSM 29853</strain>
    </source>
</reference>
<dbReference type="HAMAP" id="MF_00758">
    <property type="entry name" value="UPF0301"/>
    <property type="match status" value="1"/>
</dbReference>
<protein>
    <recommendedName>
        <fullName evidence="2">UPF0301 protein GGR23_001629</fullName>
    </recommendedName>
</protein>
<dbReference type="InterPro" id="IPR003774">
    <property type="entry name" value="AlgH-like"/>
</dbReference>
<dbReference type="Proteomes" id="UP000528286">
    <property type="component" value="Unassembled WGS sequence"/>
</dbReference>
<dbReference type="GO" id="GO:0005829">
    <property type="term" value="C:cytosol"/>
    <property type="evidence" value="ECO:0007669"/>
    <property type="project" value="TreeGrafter"/>
</dbReference>
<sequence>MAFSKLTDPTMAGSERGDRERGFLDGQFLIAMPGMFDQNFARTVIYVCAHSPAGAMGFILNRRQSITFPDILLHLDMIDQHDAIMLPQKTREFPIQTGGPVETGRGFVLHSDDYLSESSIPVSEDICLTATLDIVRAISAGGGPRRATMLLGYAGWAGGQLEAEIANNGWLHCPASEDLIFDPKLDDKYERALALMGISPGMLSNEAGHA</sequence>
<dbReference type="Gene3D" id="3.40.1740.10">
    <property type="entry name" value="VC0467-like"/>
    <property type="match status" value="1"/>
</dbReference>
<evidence type="ECO:0000256" key="2">
    <source>
        <dbReference type="HAMAP-Rule" id="MF_00758"/>
    </source>
</evidence>
<comment type="caution">
    <text evidence="3">The sequence shown here is derived from an EMBL/GenBank/DDBJ whole genome shotgun (WGS) entry which is preliminary data.</text>
</comment>
<evidence type="ECO:0000313" key="4">
    <source>
        <dbReference type="Proteomes" id="UP000528286"/>
    </source>
</evidence>
<dbReference type="AlphaFoldDB" id="A0A7W6J481"/>
<comment type="similarity">
    <text evidence="1 2">Belongs to the UPF0301 (AlgH) family.</text>
</comment>
<dbReference type="NCBIfam" id="NF001268">
    <property type="entry name" value="PRK00228.1-4"/>
    <property type="match status" value="1"/>
</dbReference>
<dbReference type="SUPFAM" id="SSF143456">
    <property type="entry name" value="VC0467-like"/>
    <property type="match status" value="1"/>
</dbReference>
<proteinExistence type="inferred from homology"/>
<keyword evidence="4" id="KW-1185">Reference proteome</keyword>
<dbReference type="PANTHER" id="PTHR30327:SF1">
    <property type="entry name" value="UPF0301 PROTEIN YQGE"/>
    <property type="match status" value="1"/>
</dbReference>
<evidence type="ECO:0000313" key="3">
    <source>
        <dbReference type="EMBL" id="MBB4064452.1"/>
    </source>
</evidence>
<organism evidence="3 4">
    <name type="scientific">Gellertiella hungarica</name>
    <dbReference type="NCBI Taxonomy" id="1572859"/>
    <lineage>
        <taxon>Bacteria</taxon>
        <taxon>Pseudomonadati</taxon>
        <taxon>Pseudomonadota</taxon>
        <taxon>Alphaproteobacteria</taxon>
        <taxon>Hyphomicrobiales</taxon>
        <taxon>Rhizobiaceae</taxon>
        <taxon>Gellertiella</taxon>
    </lineage>
</organism>
<evidence type="ECO:0000256" key="1">
    <source>
        <dbReference type="ARBA" id="ARBA00009600"/>
    </source>
</evidence>
<name>A0A7W6J481_9HYPH</name>